<evidence type="ECO:0000256" key="3">
    <source>
        <dbReference type="ARBA" id="ARBA00022825"/>
    </source>
</evidence>
<dbReference type="InterPro" id="IPR001254">
    <property type="entry name" value="Trypsin_dom"/>
</dbReference>
<evidence type="ECO:0000313" key="7">
    <source>
        <dbReference type="EMBL" id="RWS03719.1"/>
    </source>
</evidence>
<dbReference type="InterPro" id="IPR050430">
    <property type="entry name" value="Peptidase_S1"/>
</dbReference>
<evidence type="ECO:0000313" key="6">
    <source>
        <dbReference type="EMBL" id="RWS03596.1"/>
    </source>
</evidence>
<evidence type="ECO:0000256" key="4">
    <source>
        <dbReference type="ARBA" id="ARBA00023157"/>
    </source>
</evidence>
<dbReference type="InterPro" id="IPR018114">
    <property type="entry name" value="TRYPSIN_HIS"/>
</dbReference>
<keyword evidence="2" id="KW-0378">Hydrolase</keyword>
<dbReference type="GO" id="GO:0006508">
    <property type="term" value="P:proteolysis"/>
    <property type="evidence" value="ECO:0007669"/>
    <property type="project" value="UniProtKB-KW"/>
</dbReference>
<dbReference type="STRING" id="1965070.A0A443QL86"/>
<dbReference type="PANTHER" id="PTHR24276:SF98">
    <property type="entry name" value="FI18310P1-RELATED"/>
    <property type="match status" value="1"/>
</dbReference>
<evidence type="ECO:0000313" key="8">
    <source>
        <dbReference type="Proteomes" id="UP000285301"/>
    </source>
</evidence>
<dbReference type="EMBL" id="NCKU01006223">
    <property type="protein sequence ID" value="RWS03719.1"/>
    <property type="molecule type" value="Genomic_DNA"/>
</dbReference>
<dbReference type="AlphaFoldDB" id="A0A443QL86"/>
<dbReference type="PANTHER" id="PTHR24276">
    <property type="entry name" value="POLYSERASE-RELATED"/>
    <property type="match status" value="1"/>
</dbReference>
<organism evidence="7 8">
    <name type="scientific">Dinothrombium tinctorium</name>
    <dbReference type="NCBI Taxonomy" id="1965070"/>
    <lineage>
        <taxon>Eukaryota</taxon>
        <taxon>Metazoa</taxon>
        <taxon>Ecdysozoa</taxon>
        <taxon>Arthropoda</taxon>
        <taxon>Chelicerata</taxon>
        <taxon>Arachnida</taxon>
        <taxon>Acari</taxon>
        <taxon>Acariformes</taxon>
        <taxon>Trombidiformes</taxon>
        <taxon>Prostigmata</taxon>
        <taxon>Anystina</taxon>
        <taxon>Parasitengona</taxon>
        <taxon>Trombidioidea</taxon>
        <taxon>Trombidiidae</taxon>
        <taxon>Dinothrombium</taxon>
    </lineage>
</organism>
<accession>A0A443QL86</accession>
<sequence length="85" mass="9728">MTGSFRIVGGNRARIGDYPWQVFILRNGQLHCGGSIIASNWVLTAAHCLYRLLKTLVHLSLCSRILFIFTFKHYSMHVFLFLNKG</sequence>
<dbReference type="SUPFAM" id="SSF50494">
    <property type="entry name" value="Trypsin-like serine proteases"/>
    <property type="match status" value="1"/>
</dbReference>
<gene>
    <name evidence="7" type="ORF">B4U79_08745</name>
    <name evidence="6" type="ORF">B4U79_08869</name>
</gene>
<keyword evidence="3" id="KW-0720">Serine protease</keyword>
<dbReference type="GO" id="GO:0004252">
    <property type="term" value="F:serine-type endopeptidase activity"/>
    <property type="evidence" value="ECO:0007669"/>
    <property type="project" value="InterPro"/>
</dbReference>
<dbReference type="Proteomes" id="UP000285301">
    <property type="component" value="Unassembled WGS sequence"/>
</dbReference>
<proteinExistence type="predicted"/>
<name>A0A443QL86_9ACAR</name>
<reference evidence="7 8" key="1">
    <citation type="journal article" date="2018" name="Gigascience">
        <title>Genomes of trombidid mites reveal novel predicted allergens and laterally-transferred genes associated with secondary metabolism.</title>
        <authorList>
            <person name="Dong X."/>
            <person name="Chaisiri K."/>
            <person name="Xia D."/>
            <person name="Armstrong S.D."/>
            <person name="Fang Y."/>
            <person name="Donnelly M.J."/>
            <person name="Kadowaki T."/>
            <person name="McGarry J.W."/>
            <person name="Darby A.C."/>
            <person name="Makepeace B.L."/>
        </authorList>
    </citation>
    <scope>NUCLEOTIDE SEQUENCE [LARGE SCALE GENOMIC DNA]</scope>
    <source>
        <strain evidence="7">UoL-WK</strain>
    </source>
</reference>
<evidence type="ECO:0000256" key="1">
    <source>
        <dbReference type="ARBA" id="ARBA00022670"/>
    </source>
</evidence>
<dbReference type="Gene3D" id="2.40.10.10">
    <property type="entry name" value="Trypsin-like serine proteases"/>
    <property type="match status" value="1"/>
</dbReference>
<dbReference type="InterPro" id="IPR043504">
    <property type="entry name" value="Peptidase_S1_PA_chymotrypsin"/>
</dbReference>
<keyword evidence="1" id="KW-0645">Protease</keyword>
<comment type="caution">
    <text evidence="7">The sequence shown here is derived from an EMBL/GenBank/DDBJ whole genome shotgun (WGS) entry which is preliminary data.</text>
</comment>
<dbReference type="PROSITE" id="PS00134">
    <property type="entry name" value="TRYPSIN_HIS"/>
    <property type="match status" value="1"/>
</dbReference>
<reference evidence="7" key="2">
    <citation type="submission" date="2018-11" db="EMBL/GenBank/DDBJ databases">
        <title>Trombidioid mite genomics.</title>
        <authorList>
            <person name="Dong X."/>
        </authorList>
    </citation>
    <scope>NUCLEOTIDE SEQUENCE</scope>
    <source>
        <strain evidence="7">UoL-WK</strain>
    </source>
</reference>
<evidence type="ECO:0000259" key="5">
    <source>
        <dbReference type="PROSITE" id="PS50240"/>
    </source>
</evidence>
<dbReference type="PROSITE" id="PS50240">
    <property type="entry name" value="TRYPSIN_DOM"/>
    <property type="match status" value="1"/>
</dbReference>
<evidence type="ECO:0000256" key="2">
    <source>
        <dbReference type="ARBA" id="ARBA00022801"/>
    </source>
</evidence>
<dbReference type="InterPro" id="IPR009003">
    <property type="entry name" value="Peptidase_S1_PA"/>
</dbReference>
<dbReference type="EMBL" id="NCKU01006344">
    <property type="protein sequence ID" value="RWS03596.1"/>
    <property type="molecule type" value="Genomic_DNA"/>
</dbReference>
<keyword evidence="8" id="KW-1185">Reference proteome</keyword>
<dbReference type="OrthoDB" id="6513794at2759"/>
<protein>
    <recommendedName>
        <fullName evidence="5">Peptidase S1 domain-containing protein</fullName>
    </recommendedName>
</protein>
<feature type="domain" description="Peptidase S1" evidence="5">
    <location>
        <begin position="7"/>
        <end position="49"/>
    </location>
</feature>
<dbReference type="Pfam" id="PF00089">
    <property type="entry name" value="Trypsin"/>
    <property type="match status" value="1"/>
</dbReference>
<keyword evidence="4" id="KW-1015">Disulfide bond</keyword>